<comment type="caution">
    <text evidence="2">The sequence shown here is derived from an EMBL/GenBank/DDBJ whole genome shotgun (WGS) entry which is preliminary data.</text>
</comment>
<protein>
    <submittedName>
        <fullName evidence="2">Uncharacterized protein</fullName>
    </submittedName>
</protein>
<organism evidence="2 3">
    <name type="scientific">Crotalaria pallida</name>
    <name type="common">Smooth rattlebox</name>
    <name type="synonym">Crotalaria striata</name>
    <dbReference type="NCBI Taxonomy" id="3830"/>
    <lineage>
        <taxon>Eukaryota</taxon>
        <taxon>Viridiplantae</taxon>
        <taxon>Streptophyta</taxon>
        <taxon>Embryophyta</taxon>
        <taxon>Tracheophyta</taxon>
        <taxon>Spermatophyta</taxon>
        <taxon>Magnoliopsida</taxon>
        <taxon>eudicotyledons</taxon>
        <taxon>Gunneridae</taxon>
        <taxon>Pentapetalae</taxon>
        <taxon>rosids</taxon>
        <taxon>fabids</taxon>
        <taxon>Fabales</taxon>
        <taxon>Fabaceae</taxon>
        <taxon>Papilionoideae</taxon>
        <taxon>50 kb inversion clade</taxon>
        <taxon>genistoids sensu lato</taxon>
        <taxon>core genistoids</taxon>
        <taxon>Crotalarieae</taxon>
        <taxon>Crotalaria</taxon>
    </lineage>
</organism>
<dbReference type="AlphaFoldDB" id="A0AAN9EMH2"/>
<evidence type="ECO:0000313" key="2">
    <source>
        <dbReference type="EMBL" id="KAK7258976.1"/>
    </source>
</evidence>
<feature type="region of interest" description="Disordered" evidence="1">
    <location>
        <begin position="1"/>
        <end position="60"/>
    </location>
</feature>
<evidence type="ECO:0000256" key="1">
    <source>
        <dbReference type="SAM" id="MobiDB-lite"/>
    </source>
</evidence>
<reference evidence="2 3" key="1">
    <citation type="submission" date="2024-01" db="EMBL/GenBank/DDBJ databases">
        <title>The genomes of 5 underutilized Papilionoideae crops provide insights into root nodulation and disease resistanc.</title>
        <authorList>
            <person name="Yuan L."/>
        </authorList>
    </citation>
    <scope>NUCLEOTIDE SEQUENCE [LARGE SCALE GENOMIC DNA]</scope>
    <source>
        <strain evidence="2">ZHUSHIDOU_FW_LH</strain>
        <tissue evidence="2">Leaf</tissue>
    </source>
</reference>
<feature type="compositionally biased region" description="Polar residues" evidence="1">
    <location>
        <begin position="75"/>
        <end position="89"/>
    </location>
</feature>
<feature type="compositionally biased region" description="Basic and acidic residues" evidence="1">
    <location>
        <begin position="1"/>
        <end position="15"/>
    </location>
</feature>
<dbReference type="EMBL" id="JAYWIO010000005">
    <property type="protein sequence ID" value="KAK7258976.1"/>
    <property type="molecule type" value="Genomic_DNA"/>
</dbReference>
<accession>A0AAN9EMH2</accession>
<name>A0AAN9EMH2_CROPI</name>
<evidence type="ECO:0000313" key="3">
    <source>
        <dbReference type="Proteomes" id="UP001372338"/>
    </source>
</evidence>
<gene>
    <name evidence="2" type="ORF">RIF29_24569</name>
</gene>
<keyword evidence="3" id="KW-1185">Reference proteome</keyword>
<feature type="region of interest" description="Disordered" evidence="1">
    <location>
        <begin position="72"/>
        <end position="101"/>
    </location>
</feature>
<sequence>MREVEIEEREIKETINSKPLETPNLKGVLSTQKDVSSKVHSSPSSQNTLNGPDQSHFEAPHACDPAVIPIFKDSISPSSPQQMDGQQHFSGPLPASMGTAHNGSVNKIPNVLNPPVLPPSTFNAPHAVTKAPNAFQPTTDLEDKVQFDGHGIDRQLGPQRPNRVHKRSSWFADYNVY</sequence>
<dbReference type="Proteomes" id="UP001372338">
    <property type="component" value="Unassembled WGS sequence"/>
</dbReference>
<proteinExistence type="predicted"/>